<evidence type="ECO:0000256" key="1">
    <source>
        <dbReference type="ARBA" id="ARBA00022448"/>
    </source>
</evidence>
<evidence type="ECO:0000256" key="4">
    <source>
        <dbReference type="ARBA" id="ARBA00022982"/>
    </source>
</evidence>
<proteinExistence type="predicted"/>
<dbReference type="AlphaFoldDB" id="A0A1G9HH36"/>
<comment type="cofactor">
    <cofactor evidence="6">
        <name>heme c</name>
        <dbReference type="ChEBI" id="CHEBI:61717"/>
    </cofactor>
    <text evidence="6">Binds 4 heme c groups covalently per monomer.</text>
</comment>
<keyword evidence="2 6" id="KW-0349">Heme</keyword>
<dbReference type="PRINTS" id="PR00609">
    <property type="entry name" value="CYTOCHROMEC3"/>
</dbReference>
<evidence type="ECO:0000313" key="9">
    <source>
        <dbReference type="EMBL" id="SDL12209.1"/>
    </source>
</evidence>
<feature type="binding site" description="axial binding residue" evidence="6">
    <location>
        <position position="130"/>
    </location>
    <ligand>
        <name>heme c</name>
        <dbReference type="ChEBI" id="CHEBI:61717"/>
        <label>1</label>
    </ligand>
    <ligandPart>
        <name>Fe</name>
        <dbReference type="ChEBI" id="CHEBI:18248"/>
    </ligandPart>
</feature>
<dbReference type="InterPro" id="IPR020942">
    <property type="entry name" value="Cyt_c_III_dom"/>
</dbReference>
<organism evidence="9 10">
    <name type="scientific">Maridesulfovibrio ferrireducens</name>
    <dbReference type="NCBI Taxonomy" id="246191"/>
    <lineage>
        <taxon>Bacteria</taxon>
        <taxon>Pseudomonadati</taxon>
        <taxon>Thermodesulfobacteriota</taxon>
        <taxon>Desulfovibrionia</taxon>
        <taxon>Desulfovibrionales</taxon>
        <taxon>Desulfovibrionaceae</taxon>
        <taxon>Maridesulfovibrio</taxon>
    </lineage>
</organism>
<evidence type="ECO:0000256" key="2">
    <source>
        <dbReference type="ARBA" id="ARBA00022617"/>
    </source>
</evidence>
<dbReference type="STRING" id="246191.SAMN05660337_2162"/>
<feature type="binding site" description="axial binding residue" evidence="6">
    <location>
        <position position="155"/>
    </location>
    <ligand>
        <name>heme c</name>
        <dbReference type="ChEBI" id="CHEBI:61717"/>
        <label>1</label>
    </ligand>
    <ligandPart>
        <name>Fe</name>
        <dbReference type="ChEBI" id="CHEBI:18248"/>
    </ligandPart>
</feature>
<evidence type="ECO:0000256" key="3">
    <source>
        <dbReference type="ARBA" id="ARBA00022723"/>
    </source>
</evidence>
<evidence type="ECO:0000256" key="7">
    <source>
        <dbReference type="SAM" id="Phobius"/>
    </source>
</evidence>
<dbReference type="OrthoDB" id="5418612at2"/>
<feature type="binding site" description="axial binding residue" evidence="6">
    <location>
        <position position="87"/>
    </location>
    <ligand>
        <name>heme c</name>
        <dbReference type="ChEBI" id="CHEBI:61717"/>
        <label>1</label>
    </ligand>
    <ligandPart>
        <name>Fe</name>
        <dbReference type="ChEBI" id="CHEBI:18248"/>
    </ligandPart>
</feature>
<evidence type="ECO:0000256" key="6">
    <source>
        <dbReference type="PIRSR" id="PIRSR602322-1"/>
    </source>
</evidence>
<dbReference type="InterPro" id="IPR036280">
    <property type="entry name" value="Multihaem_cyt_sf"/>
</dbReference>
<feature type="binding site" description="axial binding residue" evidence="6">
    <location>
        <position position="99"/>
    </location>
    <ligand>
        <name>heme c</name>
        <dbReference type="ChEBI" id="CHEBI:61717"/>
        <label>1</label>
    </ligand>
    <ligandPart>
        <name>Fe</name>
        <dbReference type="ChEBI" id="CHEBI:18248"/>
    </ligandPart>
</feature>
<keyword evidence="3 6" id="KW-0479">Metal-binding</keyword>
<feature type="binding site" description="axial binding residue" evidence="6">
    <location>
        <position position="156"/>
    </location>
    <ligand>
        <name>heme c</name>
        <dbReference type="ChEBI" id="CHEBI:61717"/>
        <label>1</label>
    </ligand>
    <ligandPart>
        <name>Fe</name>
        <dbReference type="ChEBI" id="CHEBI:18248"/>
    </ligandPart>
</feature>
<accession>A0A1G9HH36</accession>
<dbReference type="RefSeq" id="WP_092160972.1">
    <property type="nucleotide sequence ID" value="NZ_FNGA01000003.1"/>
</dbReference>
<feature type="binding site" description="axial binding residue" evidence="6">
    <location>
        <position position="150"/>
    </location>
    <ligand>
        <name>heme c</name>
        <dbReference type="ChEBI" id="CHEBI:61717"/>
        <label>1</label>
    </ligand>
    <ligandPart>
        <name>Fe</name>
        <dbReference type="ChEBI" id="CHEBI:18248"/>
    </ligandPart>
</feature>
<sequence length="166" mass="18286">MKSNFLYVGVAVVFAVLVIIYATTTSHLSEEIASISSDKADITNPVLTVSFPVTFEFKRPAELNKTRFSQVKFSHFNHQDVSCVKCHHTWDGKAPVKSCATDGCHNELKAKGETESYFKAFHTLHSDRSCRGCHAEMNKAGKTELKLAPCANNACHVIVPRVAATN</sequence>
<evidence type="ECO:0000256" key="5">
    <source>
        <dbReference type="ARBA" id="ARBA00023004"/>
    </source>
</evidence>
<keyword evidence="7" id="KW-1133">Transmembrane helix</keyword>
<feature type="binding site" description="axial binding residue" evidence="6">
    <location>
        <position position="134"/>
    </location>
    <ligand>
        <name>heme c</name>
        <dbReference type="ChEBI" id="CHEBI:61717"/>
        <label>1</label>
    </ligand>
    <ligandPart>
        <name>Fe</name>
        <dbReference type="ChEBI" id="CHEBI:18248"/>
    </ligandPart>
</feature>
<evidence type="ECO:0000259" key="8">
    <source>
        <dbReference type="Pfam" id="PF02085"/>
    </source>
</evidence>
<feature type="domain" description="Class III cytochrome C" evidence="8">
    <location>
        <begin position="55"/>
        <end position="156"/>
    </location>
</feature>
<dbReference type="Proteomes" id="UP000199053">
    <property type="component" value="Unassembled WGS sequence"/>
</dbReference>
<dbReference type="CDD" id="cd08168">
    <property type="entry name" value="Cytochrom_C3"/>
    <property type="match status" value="1"/>
</dbReference>
<evidence type="ECO:0000313" key="10">
    <source>
        <dbReference type="Proteomes" id="UP000199053"/>
    </source>
</evidence>
<feature type="binding site" description="axial binding residue" evidence="6">
    <location>
        <position position="104"/>
    </location>
    <ligand>
        <name>heme c</name>
        <dbReference type="ChEBI" id="CHEBI:61717"/>
        <label>1</label>
    </ligand>
    <ligandPart>
        <name>Fe</name>
        <dbReference type="ChEBI" id="CHEBI:18248"/>
    </ligandPart>
</feature>
<name>A0A1G9HH36_9BACT</name>
<dbReference type="GO" id="GO:0046872">
    <property type="term" value="F:metal ion binding"/>
    <property type="evidence" value="ECO:0007669"/>
    <property type="project" value="UniProtKB-KW"/>
</dbReference>
<feature type="binding site" description="axial binding residue" evidence="6">
    <location>
        <position position="83"/>
    </location>
    <ligand>
        <name>heme c</name>
        <dbReference type="ChEBI" id="CHEBI:61717"/>
        <label>1</label>
    </ligand>
    <ligandPart>
        <name>Fe</name>
        <dbReference type="ChEBI" id="CHEBI:18248"/>
    </ligandPart>
</feature>
<dbReference type="Gene3D" id="3.90.10.10">
    <property type="entry name" value="Cytochrome C3"/>
    <property type="match status" value="1"/>
</dbReference>
<keyword evidence="10" id="KW-1185">Reference proteome</keyword>
<reference evidence="10" key="1">
    <citation type="submission" date="2016-10" db="EMBL/GenBank/DDBJ databases">
        <authorList>
            <person name="Varghese N."/>
            <person name="Submissions S."/>
        </authorList>
    </citation>
    <scope>NUCLEOTIDE SEQUENCE [LARGE SCALE GENOMIC DNA]</scope>
    <source>
        <strain evidence="10">DSM 16995</strain>
    </source>
</reference>
<dbReference type="GO" id="GO:0020037">
    <property type="term" value="F:heme binding"/>
    <property type="evidence" value="ECO:0007669"/>
    <property type="project" value="InterPro"/>
</dbReference>
<protein>
    <submittedName>
        <fullName evidence="9">Class III cytochrome C family protein</fullName>
    </submittedName>
</protein>
<dbReference type="GO" id="GO:0009055">
    <property type="term" value="F:electron transfer activity"/>
    <property type="evidence" value="ECO:0007669"/>
    <property type="project" value="InterPro"/>
</dbReference>
<keyword evidence="4" id="KW-0249">Electron transport</keyword>
<feature type="transmembrane region" description="Helical" evidence="7">
    <location>
        <begin position="6"/>
        <end position="24"/>
    </location>
</feature>
<feature type="binding site" description="axial binding residue" evidence="6">
    <location>
        <position position="105"/>
    </location>
    <ligand>
        <name>heme c</name>
        <dbReference type="ChEBI" id="CHEBI:61717"/>
        <label>1</label>
    </ligand>
    <ligandPart>
        <name>Fe</name>
        <dbReference type="ChEBI" id="CHEBI:18248"/>
    </ligandPart>
</feature>
<dbReference type="Pfam" id="PF02085">
    <property type="entry name" value="Cytochrom_CIII"/>
    <property type="match status" value="1"/>
</dbReference>
<gene>
    <name evidence="9" type="ORF">SAMN05660337_2162</name>
</gene>
<keyword evidence="1" id="KW-0813">Transport</keyword>
<feature type="binding site" description="axial binding residue" evidence="6">
    <location>
        <position position="78"/>
    </location>
    <ligand>
        <name>heme c</name>
        <dbReference type="ChEBI" id="CHEBI:61717"/>
        <label>1</label>
    </ligand>
    <ligandPart>
        <name>Fe</name>
        <dbReference type="ChEBI" id="CHEBI:18248"/>
    </ligandPart>
</feature>
<dbReference type="InterPro" id="IPR002322">
    <property type="entry name" value="Cyt_c_III"/>
</dbReference>
<feature type="binding site" description="axial binding residue" evidence="6">
    <location>
        <position position="88"/>
    </location>
    <ligand>
        <name>heme c</name>
        <dbReference type="ChEBI" id="CHEBI:61717"/>
        <label>1</label>
    </ligand>
    <ligandPart>
        <name>Fe</name>
        <dbReference type="ChEBI" id="CHEBI:18248"/>
    </ligandPart>
</feature>
<keyword evidence="7" id="KW-0812">Transmembrane</keyword>
<keyword evidence="7" id="KW-0472">Membrane</keyword>
<feature type="binding site" description="covalent" evidence="6">
    <location>
        <position position="133"/>
    </location>
    <ligand>
        <name>heme c</name>
        <dbReference type="ChEBI" id="CHEBI:61717"/>
        <label>4</label>
    </ligand>
</feature>
<feature type="binding site" description="axial binding residue" evidence="6">
    <location>
        <position position="86"/>
    </location>
    <ligand>
        <name>heme c</name>
        <dbReference type="ChEBI" id="CHEBI:61717"/>
        <label>2</label>
    </ligand>
    <ligandPart>
        <name>Fe</name>
        <dbReference type="ChEBI" id="CHEBI:18248"/>
    </ligandPart>
</feature>
<feature type="binding site" description="axial binding residue" evidence="6">
    <location>
        <position position="75"/>
    </location>
    <ligand>
        <name>heme c</name>
        <dbReference type="ChEBI" id="CHEBI:61717"/>
        <label>1</label>
    </ligand>
    <ligandPart>
        <name>Fe</name>
        <dbReference type="ChEBI" id="CHEBI:18248"/>
    </ligandPart>
</feature>
<keyword evidence="5 6" id="KW-0408">Iron</keyword>
<dbReference type="SUPFAM" id="SSF48695">
    <property type="entry name" value="Multiheme cytochromes"/>
    <property type="match status" value="1"/>
</dbReference>
<dbReference type="EMBL" id="FNGA01000003">
    <property type="protein sequence ID" value="SDL12209.1"/>
    <property type="molecule type" value="Genomic_DNA"/>
</dbReference>